<organism evidence="1">
    <name type="scientific">Caldicellulosiruptor owensensis</name>
    <dbReference type="NCBI Taxonomy" id="55205"/>
    <lineage>
        <taxon>Bacteria</taxon>
        <taxon>Bacillati</taxon>
        <taxon>Bacillota</taxon>
        <taxon>Bacillota incertae sedis</taxon>
        <taxon>Caldicellulosiruptorales</taxon>
        <taxon>Caldicellulosiruptoraceae</taxon>
        <taxon>Caldicellulosiruptor</taxon>
    </lineage>
</organism>
<accession>A0A7C5Z2X5</accession>
<gene>
    <name evidence="1" type="ORF">ENL71_00015</name>
</gene>
<dbReference type="EMBL" id="DRUZ01000001">
    <property type="protein sequence ID" value="HHS00935.1"/>
    <property type="molecule type" value="Genomic_DNA"/>
</dbReference>
<proteinExistence type="predicted"/>
<sequence length="88" mass="10314">MSITRKEVEAFLEGYKKYLLSQLEEIENILQILPTDAIERAFLCKHPAEIAEKLNYYYGLYRISPHVLEKVFGKNKINFSKRGVPDNH</sequence>
<reference evidence="1" key="1">
    <citation type="journal article" date="2020" name="mSystems">
        <title>Genome- and Community-Level Interaction Insights into Carbon Utilization and Element Cycling Functions of Hydrothermarchaeota in Hydrothermal Sediment.</title>
        <authorList>
            <person name="Zhou Z."/>
            <person name="Liu Y."/>
            <person name="Xu W."/>
            <person name="Pan J."/>
            <person name="Luo Z.H."/>
            <person name="Li M."/>
        </authorList>
    </citation>
    <scope>NUCLEOTIDE SEQUENCE [LARGE SCALE GENOMIC DNA]</scope>
    <source>
        <strain evidence="1">SpSt-102</strain>
    </source>
</reference>
<protein>
    <submittedName>
        <fullName evidence="1">Uncharacterized protein</fullName>
    </submittedName>
</protein>
<evidence type="ECO:0000313" key="1">
    <source>
        <dbReference type="EMBL" id="HHS00935.1"/>
    </source>
</evidence>
<dbReference type="AlphaFoldDB" id="A0A7C5Z2X5"/>
<name>A0A7C5Z2X5_9FIRM</name>
<comment type="caution">
    <text evidence="1">The sequence shown here is derived from an EMBL/GenBank/DDBJ whole genome shotgun (WGS) entry which is preliminary data.</text>
</comment>